<dbReference type="InterPro" id="IPR006439">
    <property type="entry name" value="HAD-SF_hydro_IA"/>
</dbReference>
<dbReference type="Gene3D" id="3.40.50.1000">
    <property type="entry name" value="HAD superfamily/HAD-like"/>
    <property type="match status" value="1"/>
</dbReference>
<dbReference type="SUPFAM" id="SSF56784">
    <property type="entry name" value="HAD-like"/>
    <property type="match status" value="1"/>
</dbReference>
<organism evidence="1 2">
    <name type="scientific">Rhodocyclus tenuis</name>
    <name type="common">Rhodospirillum tenue</name>
    <dbReference type="NCBI Taxonomy" id="1066"/>
    <lineage>
        <taxon>Bacteria</taxon>
        <taxon>Pseudomonadati</taxon>
        <taxon>Pseudomonadota</taxon>
        <taxon>Betaproteobacteria</taxon>
        <taxon>Rhodocyclales</taxon>
        <taxon>Rhodocyclaceae</taxon>
        <taxon>Rhodocyclus</taxon>
    </lineage>
</organism>
<evidence type="ECO:0000313" key="1">
    <source>
        <dbReference type="EMBL" id="MQY50666.1"/>
    </source>
</evidence>
<dbReference type="InterPro" id="IPR036412">
    <property type="entry name" value="HAD-like_sf"/>
</dbReference>
<dbReference type="SFLD" id="SFLDG01129">
    <property type="entry name" value="C1.5:_HAD__Beta-PGM__Phosphata"/>
    <property type="match status" value="1"/>
</dbReference>
<dbReference type="PANTHER" id="PTHR12725">
    <property type="entry name" value="HALOACID DEHALOGENASE-LIKE HYDROLASE"/>
    <property type="match status" value="1"/>
</dbReference>
<gene>
    <name evidence="1" type="ORF">GHK24_02585</name>
</gene>
<dbReference type="Proteomes" id="UP000480275">
    <property type="component" value="Unassembled WGS sequence"/>
</dbReference>
<dbReference type="InterPro" id="IPR023214">
    <property type="entry name" value="HAD_sf"/>
</dbReference>
<dbReference type="PANTHER" id="PTHR12725:SF117">
    <property type="entry name" value="HALOACID DEHALOGENASE-LIKE HYDROLASE"/>
    <property type="match status" value="1"/>
</dbReference>
<dbReference type="SFLD" id="SFLDS00003">
    <property type="entry name" value="Haloacid_Dehalogenase"/>
    <property type="match status" value="1"/>
</dbReference>
<reference evidence="1 2" key="1">
    <citation type="submission" date="2019-10" db="EMBL/GenBank/DDBJ databases">
        <title>Whole-genome sequence of the purple nonsulfur photosynthetic bacterium Rhodocyclus tenuis.</title>
        <authorList>
            <person name="Kyndt J.A."/>
            <person name="Meyer T.E."/>
        </authorList>
    </citation>
    <scope>NUCLEOTIDE SEQUENCE [LARGE SCALE GENOMIC DNA]</scope>
    <source>
        <strain evidence="1 2">DSM 110</strain>
    </source>
</reference>
<accession>A0A6L5JU85</accession>
<name>A0A6L5JU85_RHOTE</name>
<dbReference type="Gene3D" id="1.10.150.450">
    <property type="match status" value="1"/>
</dbReference>
<dbReference type="OrthoDB" id="8558420at2"/>
<dbReference type="NCBIfam" id="TIGR01993">
    <property type="entry name" value="Pyr-5-nucltdase"/>
    <property type="match status" value="1"/>
</dbReference>
<proteinExistence type="predicted"/>
<dbReference type="SFLD" id="SFLDG01132">
    <property type="entry name" value="C1.5.3:_5'-Nucleotidase_Like"/>
    <property type="match status" value="1"/>
</dbReference>
<comment type="caution">
    <text evidence="1">The sequence shown here is derived from an EMBL/GenBank/DDBJ whole genome shotgun (WGS) entry which is preliminary data.</text>
</comment>
<dbReference type="AlphaFoldDB" id="A0A6L5JU85"/>
<evidence type="ECO:0000313" key="2">
    <source>
        <dbReference type="Proteomes" id="UP000480275"/>
    </source>
</evidence>
<dbReference type="Pfam" id="PF00702">
    <property type="entry name" value="Hydrolase"/>
    <property type="match status" value="1"/>
</dbReference>
<protein>
    <submittedName>
        <fullName evidence="1">Pyrimidine 5'-nucleotidase</fullName>
    </submittedName>
</protein>
<dbReference type="NCBIfam" id="TIGR01509">
    <property type="entry name" value="HAD-SF-IA-v3"/>
    <property type="match status" value="1"/>
</dbReference>
<dbReference type="InterPro" id="IPR010237">
    <property type="entry name" value="Pyr-5-nucltdase"/>
</dbReference>
<dbReference type="EMBL" id="WIXJ01000001">
    <property type="protein sequence ID" value="MQY50666.1"/>
    <property type="molecule type" value="Genomic_DNA"/>
</dbReference>
<sequence length="229" mass="26146">MDRRASAPPSATHPARRDRQLTWLFDLDNTLHNASAHVFPHINRAMTAYIVEHLALDHAGASRLRQHYWQRYGATLLGLIRHHAIDPAHFLTLTHQFDDLGSLLVTERGLRDTLRRLPGRKIVFSNGPATYAEAVLRLSGLYDCFDAVYAIEQMRFIPKPAPAAFYRVLHAERLDPRRCIMVEDSAANLATAKRLGMKTVWVSTSLRRPPHVDVRVRSVLDLPHRCWPL</sequence>